<dbReference type="SUPFAM" id="SSF53756">
    <property type="entry name" value="UDP-Glycosyltransferase/glycogen phosphorylase"/>
    <property type="match status" value="1"/>
</dbReference>
<dbReference type="OrthoDB" id="913551at2"/>
<organism evidence="1 2">
    <name type="scientific">Christiangramia sabulilitoris</name>
    <dbReference type="NCBI Taxonomy" id="2583991"/>
    <lineage>
        <taxon>Bacteria</taxon>
        <taxon>Pseudomonadati</taxon>
        <taxon>Bacteroidota</taxon>
        <taxon>Flavobacteriia</taxon>
        <taxon>Flavobacteriales</taxon>
        <taxon>Flavobacteriaceae</taxon>
        <taxon>Christiangramia</taxon>
    </lineage>
</organism>
<proteinExistence type="predicted"/>
<keyword evidence="1" id="KW-0808">Transferase</keyword>
<evidence type="ECO:0000313" key="1">
    <source>
        <dbReference type="EMBL" id="TRO63901.1"/>
    </source>
</evidence>
<gene>
    <name evidence="1" type="ORF">FGM01_10340</name>
</gene>
<reference evidence="1 2" key="1">
    <citation type="submission" date="2019-06" db="EMBL/GenBank/DDBJ databases">
        <title>Gramella sabulilitoris sp. nov., isolated from a marine sand.</title>
        <authorList>
            <person name="Yoon J.-H."/>
        </authorList>
    </citation>
    <scope>NUCLEOTIDE SEQUENCE [LARGE SCALE GENOMIC DNA]</scope>
    <source>
        <strain evidence="1 2">HSMS-1</strain>
    </source>
</reference>
<evidence type="ECO:0000313" key="2">
    <source>
        <dbReference type="Proteomes" id="UP000315131"/>
    </source>
</evidence>
<protein>
    <submittedName>
        <fullName evidence="1">UDP-glycosyltransferase</fullName>
    </submittedName>
</protein>
<dbReference type="GO" id="GO:0016740">
    <property type="term" value="F:transferase activity"/>
    <property type="evidence" value="ECO:0007669"/>
    <property type="project" value="UniProtKB-KW"/>
</dbReference>
<dbReference type="Proteomes" id="UP000315131">
    <property type="component" value="Unassembled WGS sequence"/>
</dbReference>
<dbReference type="RefSeq" id="WP_143411098.1">
    <property type="nucleotide sequence ID" value="NZ_VHSF01000003.1"/>
</dbReference>
<name>A0A550HYU3_9FLAO</name>
<dbReference type="EMBL" id="VHSF01000003">
    <property type="protein sequence ID" value="TRO63901.1"/>
    <property type="molecule type" value="Genomic_DNA"/>
</dbReference>
<keyword evidence="2" id="KW-1185">Reference proteome</keyword>
<accession>A0A550HYU3</accession>
<dbReference type="AlphaFoldDB" id="A0A550HYU3"/>
<sequence length="460" mass="53261">MTPKKLLVIIPDGVGLRNFVYTNFPDEVKSAGWELVYWNATGFKLDELGFKEISLKPKPRAWTDLLKRAKINLELEYFEKKFNEPVYKKYKFSSSQNGLKNKLKGLIVSFLAKKYEGEKGLDKLRTLIQNSERKSEYYKHCIEVLSQEKPDAIFCTNQRPVNAISPVLAAQDLGIPTSCFIFSWDNLPKATKVIDTDYYLVWSEHMKDELLRYYPYINLEQVKITGTPQFEIHYKKSVVLPRESFVSKYNLVSSREYLCFSGDDITTSPHDECFLRDVAEAVNQLNEKGENIGIIFRRCPVDFSGRYDKVLQEFSEIIVSIDPDWTGNGDSWNQAMPKKDDMALQTNIAEHCFMVINVASSMIFDFATKGKPCAYLNYLLELKDQKKDIREIYSYIHFKTIPENAVFWINNKEEIGDIIQQALEDTNKERLGMAMSWFQQINCCATEASKNIVHQLDQIN</sequence>
<comment type="caution">
    <text evidence="1">The sequence shown here is derived from an EMBL/GenBank/DDBJ whole genome shotgun (WGS) entry which is preliminary data.</text>
</comment>